<keyword evidence="5" id="KW-0472">Membrane</keyword>
<keyword evidence="5" id="KW-0812">Transmembrane</keyword>
<dbReference type="PANTHER" id="PTHR32089">
    <property type="entry name" value="METHYL-ACCEPTING CHEMOTAXIS PROTEIN MCPB"/>
    <property type="match status" value="1"/>
</dbReference>
<dbReference type="Proteomes" id="UP001596303">
    <property type="component" value="Unassembled WGS sequence"/>
</dbReference>
<feature type="domain" description="HAMP" evidence="7">
    <location>
        <begin position="211"/>
        <end position="264"/>
    </location>
</feature>
<evidence type="ECO:0000256" key="3">
    <source>
        <dbReference type="PROSITE-ProRule" id="PRU00284"/>
    </source>
</evidence>
<organism evidence="8 9">
    <name type="scientific">Ponticaulis profundi</name>
    <dbReference type="NCBI Taxonomy" id="2665222"/>
    <lineage>
        <taxon>Bacteria</taxon>
        <taxon>Pseudomonadati</taxon>
        <taxon>Pseudomonadota</taxon>
        <taxon>Alphaproteobacteria</taxon>
        <taxon>Hyphomonadales</taxon>
        <taxon>Hyphomonadaceae</taxon>
        <taxon>Ponticaulis</taxon>
    </lineage>
</organism>
<protein>
    <submittedName>
        <fullName evidence="8">Methyl-accepting chemotaxis protein</fullName>
    </submittedName>
</protein>
<dbReference type="RefSeq" id="WP_377377460.1">
    <property type="nucleotide sequence ID" value="NZ_JBHSSW010000008.1"/>
</dbReference>
<dbReference type="Gene3D" id="1.10.287.950">
    <property type="entry name" value="Methyl-accepting chemotaxis protein"/>
    <property type="match status" value="1"/>
</dbReference>
<feature type="domain" description="Methyl-accepting transducer" evidence="6">
    <location>
        <begin position="305"/>
        <end position="534"/>
    </location>
</feature>
<dbReference type="SUPFAM" id="SSF58104">
    <property type="entry name" value="Methyl-accepting chemotaxis protein (MCP) signaling domain"/>
    <property type="match status" value="1"/>
</dbReference>
<proteinExistence type="inferred from homology"/>
<dbReference type="Pfam" id="PF00015">
    <property type="entry name" value="MCPsignal"/>
    <property type="match status" value="1"/>
</dbReference>
<dbReference type="InterPro" id="IPR003660">
    <property type="entry name" value="HAMP_dom"/>
</dbReference>
<keyword evidence="4" id="KW-0175">Coiled coil</keyword>
<evidence type="ECO:0000313" key="8">
    <source>
        <dbReference type="EMBL" id="MFC6197893.1"/>
    </source>
</evidence>
<dbReference type="PANTHER" id="PTHR32089:SF112">
    <property type="entry name" value="LYSOZYME-LIKE PROTEIN-RELATED"/>
    <property type="match status" value="1"/>
</dbReference>
<gene>
    <name evidence="8" type="ORF">ACFQDM_07380</name>
</gene>
<evidence type="ECO:0000313" key="9">
    <source>
        <dbReference type="Proteomes" id="UP001596303"/>
    </source>
</evidence>
<keyword evidence="1 3" id="KW-0807">Transducer</keyword>
<name>A0ABW1S8Q2_9PROT</name>
<dbReference type="SMART" id="SM00283">
    <property type="entry name" value="MA"/>
    <property type="match status" value="1"/>
</dbReference>
<comment type="caution">
    <text evidence="8">The sequence shown here is derived from an EMBL/GenBank/DDBJ whole genome shotgun (WGS) entry which is preliminary data.</text>
</comment>
<feature type="coiled-coil region" evidence="4">
    <location>
        <begin position="259"/>
        <end position="287"/>
    </location>
</feature>
<reference evidence="9" key="1">
    <citation type="journal article" date="2019" name="Int. J. Syst. Evol. Microbiol.">
        <title>The Global Catalogue of Microorganisms (GCM) 10K type strain sequencing project: providing services to taxonomists for standard genome sequencing and annotation.</title>
        <authorList>
            <consortium name="The Broad Institute Genomics Platform"/>
            <consortium name="The Broad Institute Genome Sequencing Center for Infectious Disease"/>
            <person name="Wu L."/>
            <person name="Ma J."/>
        </authorList>
    </citation>
    <scope>NUCLEOTIDE SEQUENCE [LARGE SCALE GENOMIC DNA]</scope>
    <source>
        <strain evidence="9">CGMCC-1.15741</strain>
    </source>
</reference>
<evidence type="ECO:0000256" key="5">
    <source>
        <dbReference type="SAM" id="Phobius"/>
    </source>
</evidence>
<dbReference type="SMART" id="SM00304">
    <property type="entry name" value="HAMP"/>
    <property type="match status" value="1"/>
</dbReference>
<sequence length="561" mass="59186">MLKSLSVSQKAFGAFAILAVICALTGFATVFNTFAAQNAAAKREQIATLQDNLTEFQMEIVEHAFVGDTFLLSSDRAYADAFHDGVERLSSKFDTLTADIVSYAPELTDEIQEARTAWNSYANDWMGEQIRLMERVDSLDFARTREGEGEGRRRFEAAGEAIAAATAILSEQANAASLREQSASQMILIIAIVGAVITLGASIGLGMLFNGIVSRPLKDIVGVTRELADGRVDVAIPPAKSKDEVGDLSIALGIFQGNLKRTRELEAEQAETKARAEEERRNMMSEVASSFEAEVMGSISAMARDIESLRTLSENVIAGAHTAGERMGEVATATSDSANNITSVAGAAEEMSATIAEISGRVNEVARIASDGDEAARVVDGQVEQLGGVVGEIESIVRLIADIAEQTNLLALNATIEAARAGAAGKGFAVVASEVKELASQTAKATEDVARQISEVRNSANGVATASTTVNGVIEKLNEISGAIAAAMEQQGASTREIATSVDRAAGAANSVNDSIGEVAELAKESVNASTQISQEASRLIEQAGQMQEKSRDFIRRLVAS</sequence>
<dbReference type="EMBL" id="JBHSSW010000008">
    <property type="protein sequence ID" value="MFC6197893.1"/>
    <property type="molecule type" value="Genomic_DNA"/>
</dbReference>
<dbReference type="PRINTS" id="PR00260">
    <property type="entry name" value="CHEMTRNSDUCR"/>
</dbReference>
<keyword evidence="9" id="KW-1185">Reference proteome</keyword>
<dbReference type="CDD" id="cd06225">
    <property type="entry name" value="HAMP"/>
    <property type="match status" value="1"/>
</dbReference>
<evidence type="ECO:0000256" key="4">
    <source>
        <dbReference type="SAM" id="Coils"/>
    </source>
</evidence>
<keyword evidence="5" id="KW-1133">Transmembrane helix</keyword>
<dbReference type="PROSITE" id="PS50885">
    <property type="entry name" value="HAMP"/>
    <property type="match status" value="1"/>
</dbReference>
<dbReference type="PROSITE" id="PS50111">
    <property type="entry name" value="CHEMOTAXIS_TRANSDUC_2"/>
    <property type="match status" value="1"/>
</dbReference>
<dbReference type="Pfam" id="PF00672">
    <property type="entry name" value="HAMP"/>
    <property type="match status" value="1"/>
</dbReference>
<evidence type="ECO:0000256" key="2">
    <source>
        <dbReference type="ARBA" id="ARBA00029447"/>
    </source>
</evidence>
<feature type="transmembrane region" description="Helical" evidence="5">
    <location>
        <begin position="12"/>
        <end position="35"/>
    </location>
</feature>
<dbReference type="Gene3D" id="6.10.340.10">
    <property type="match status" value="1"/>
</dbReference>
<dbReference type="InterPro" id="IPR004089">
    <property type="entry name" value="MCPsignal_dom"/>
</dbReference>
<feature type="transmembrane region" description="Helical" evidence="5">
    <location>
        <begin position="187"/>
        <end position="209"/>
    </location>
</feature>
<evidence type="ECO:0000259" key="6">
    <source>
        <dbReference type="PROSITE" id="PS50111"/>
    </source>
</evidence>
<evidence type="ECO:0000256" key="1">
    <source>
        <dbReference type="ARBA" id="ARBA00023224"/>
    </source>
</evidence>
<comment type="similarity">
    <text evidence="2">Belongs to the methyl-accepting chemotaxis (MCP) protein family.</text>
</comment>
<evidence type="ECO:0000259" key="7">
    <source>
        <dbReference type="PROSITE" id="PS50885"/>
    </source>
</evidence>
<accession>A0ABW1S8Q2</accession>
<dbReference type="InterPro" id="IPR004090">
    <property type="entry name" value="Chemotax_Me-accpt_rcpt"/>
</dbReference>